<dbReference type="Proteomes" id="UP000663421">
    <property type="component" value="Chromosome"/>
</dbReference>
<keyword evidence="2" id="KW-1185">Reference proteome</keyword>
<organism evidence="1 2">
    <name type="scientific">Streptomyces malaysiensis</name>
    <dbReference type="NCBI Taxonomy" id="92644"/>
    <lineage>
        <taxon>Bacteria</taxon>
        <taxon>Bacillati</taxon>
        <taxon>Actinomycetota</taxon>
        <taxon>Actinomycetes</taxon>
        <taxon>Kitasatosporales</taxon>
        <taxon>Streptomycetaceae</taxon>
        <taxon>Streptomyces</taxon>
        <taxon>Streptomyces violaceusniger group</taxon>
    </lineage>
</organism>
<protein>
    <recommendedName>
        <fullName evidence="3">NHL repeat-containing protein</fullName>
    </recommendedName>
</protein>
<dbReference type="InterPro" id="IPR011042">
    <property type="entry name" value="6-blade_b-propeller_TolB-like"/>
</dbReference>
<evidence type="ECO:0008006" key="3">
    <source>
        <dbReference type="Google" id="ProtNLM"/>
    </source>
</evidence>
<proteinExistence type="predicted"/>
<sequence>MTAGQTASAVPADGDGKPFLGPLHTVSTIASTVPANGDLNPYGTALVKKSVGDLRRGNVLVSNFNNAANQQGTGTTLVQISPRGTTTLFAQIDPQNLPGPCPGGVGLTTALSILPGGWVVVGSLPTADGTSATAQAGCLLVLDSHGKVRETFSGQGINGPWDMTAKSSGDKTDLFVTNVLNGTVAGGGDIVRRGTVLRIALRTHDDRPPTRVATTVIGSGFAQKTDPAALVIGPTGVGLRDGTLYVADTVDNRITAIPDAPTRRTSAGIGKVVSTDQHLNGPLGMAITPKGDILTVNGGDGNIVETTPRGVQVAVRTLDTSGSPPGAGALFGLAIAEDPDRVYFVDDATNTLNLLSRP</sequence>
<reference evidence="1 2" key="1">
    <citation type="submission" date="2020-11" db="EMBL/GenBank/DDBJ databases">
        <title>Complete genome sequence unveiled secondary metabolic potentials in Streptomyces solisilvae HNM0141.</title>
        <authorList>
            <person name="Huang X."/>
        </authorList>
    </citation>
    <scope>NUCLEOTIDE SEQUENCE [LARGE SCALE GENOMIC DNA]</scope>
    <source>
        <strain evidence="1 2">HNM0141</strain>
    </source>
</reference>
<gene>
    <name evidence="1" type="ORF">I1A49_09410</name>
</gene>
<name>A0ABX6WM27_STRMQ</name>
<dbReference type="Gene3D" id="2.120.10.30">
    <property type="entry name" value="TolB, C-terminal domain"/>
    <property type="match status" value="1"/>
</dbReference>
<dbReference type="EMBL" id="CP065050">
    <property type="protein sequence ID" value="QPI61639.1"/>
    <property type="molecule type" value="Genomic_DNA"/>
</dbReference>
<evidence type="ECO:0000313" key="2">
    <source>
        <dbReference type="Proteomes" id="UP000663421"/>
    </source>
</evidence>
<accession>A0ABX6WM27</accession>
<evidence type="ECO:0000313" key="1">
    <source>
        <dbReference type="EMBL" id="QPI61639.1"/>
    </source>
</evidence>
<dbReference type="SUPFAM" id="SSF63829">
    <property type="entry name" value="Calcium-dependent phosphotriesterase"/>
    <property type="match status" value="1"/>
</dbReference>